<dbReference type="Gene3D" id="3.30.930.10">
    <property type="entry name" value="Bira Bifunctional Protein, Domain 2"/>
    <property type="match status" value="1"/>
</dbReference>
<keyword evidence="4" id="KW-0547">Nucleotide-binding</keyword>
<dbReference type="GO" id="GO:0006426">
    <property type="term" value="P:glycyl-tRNA aminoacylation"/>
    <property type="evidence" value="ECO:0007669"/>
    <property type="project" value="InterPro"/>
</dbReference>
<gene>
    <name evidence="9" type="ORF">IFM89_024234</name>
</gene>
<proteinExistence type="inferred from homology"/>
<comment type="caution">
    <text evidence="9">The sequence shown here is derived from an EMBL/GenBank/DDBJ whole genome shotgun (WGS) entry which is preliminary data.</text>
</comment>
<evidence type="ECO:0000256" key="8">
    <source>
        <dbReference type="ARBA" id="ARBA00047937"/>
    </source>
</evidence>
<protein>
    <recommendedName>
        <fullName evidence="2">glycine--tRNA ligase</fullName>
        <ecNumber evidence="2">6.1.1.14</ecNumber>
    </recommendedName>
</protein>
<evidence type="ECO:0000313" key="10">
    <source>
        <dbReference type="Proteomes" id="UP000631114"/>
    </source>
</evidence>
<dbReference type="Pfam" id="PF02091">
    <property type="entry name" value="tRNA-synt_2e"/>
    <property type="match status" value="1"/>
</dbReference>
<accession>A0A835H0D2</accession>
<comment type="catalytic activity">
    <reaction evidence="8">
        <text>tRNA(Gly) + glycine + ATP = glycyl-tRNA(Gly) + AMP + diphosphate</text>
        <dbReference type="Rhea" id="RHEA:16013"/>
        <dbReference type="Rhea" id="RHEA-COMP:9664"/>
        <dbReference type="Rhea" id="RHEA-COMP:9683"/>
        <dbReference type="ChEBI" id="CHEBI:30616"/>
        <dbReference type="ChEBI" id="CHEBI:33019"/>
        <dbReference type="ChEBI" id="CHEBI:57305"/>
        <dbReference type="ChEBI" id="CHEBI:78442"/>
        <dbReference type="ChEBI" id="CHEBI:78522"/>
        <dbReference type="ChEBI" id="CHEBI:456215"/>
        <dbReference type="EC" id="6.1.1.14"/>
    </reaction>
</comment>
<dbReference type="GO" id="GO:0005739">
    <property type="term" value="C:mitochondrion"/>
    <property type="evidence" value="ECO:0007669"/>
    <property type="project" value="TreeGrafter"/>
</dbReference>
<dbReference type="InterPro" id="IPR006194">
    <property type="entry name" value="Gly-tRNA-synth_heterodimer"/>
</dbReference>
<evidence type="ECO:0000256" key="7">
    <source>
        <dbReference type="ARBA" id="ARBA00023146"/>
    </source>
</evidence>
<evidence type="ECO:0000256" key="1">
    <source>
        <dbReference type="ARBA" id="ARBA00008226"/>
    </source>
</evidence>
<dbReference type="PANTHER" id="PTHR30075">
    <property type="entry name" value="GLYCYL-TRNA SYNTHETASE"/>
    <property type="match status" value="1"/>
</dbReference>
<organism evidence="9 10">
    <name type="scientific">Coptis chinensis</name>
    <dbReference type="NCBI Taxonomy" id="261450"/>
    <lineage>
        <taxon>Eukaryota</taxon>
        <taxon>Viridiplantae</taxon>
        <taxon>Streptophyta</taxon>
        <taxon>Embryophyta</taxon>
        <taxon>Tracheophyta</taxon>
        <taxon>Spermatophyta</taxon>
        <taxon>Magnoliopsida</taxon>
        <taxon>Ranunculales</taxon>
        <taxon>Ranunculaceae</taxon>
        <taxon>Coptidoideae</taxon>
        <taxon>Coptis</taxon>
    </lineage>
</organism>
<dbReference type="PANTHER" id="PTHR30075:SF2">
    <property type="entry name" value="GLYCINE--TRNA LIGASE, CHLOROPLASTIC_MITOCHONDRIAL 2"/>
    <property type="match status" value="1"/>
</dbReference>
<evidence type="ECO:0000256" key="2">
    <source>
        <dbReference type="ARBA" id="ARBA00012829"/>
    </source>
</evidence>
<dbReference type="PROSITE" id="PS50861">
    <property type="entry name" value="AA_TRNA_LIGASE_II_GLYAB"/>
    <property type="match status" value="1"/>
</dbReference>
<evidence type="ECO:0000313" key="9">
    <source>
        <dbReference type="EMBL" id="KAF9589472.1"/>
    </source>
</evidence>
<sequence>MSTCMMYDLWRTIGKVRFTLAQVLGAWGLGWEIWMDGMEVTQFTYFQQVHLV</sequence>
<evidence type="ECO:0000256" key="3">
    <source>
        <dbReference type="ARBA" id="ARBA00022598"/>
    </source>
</evidence>
<dbReference type="Proteomes" id="UP000631114">
    <property type="component" value="Unassembled WGS sequence"/>
</dbReference>
<comment type="similarity">
    <text evidence="1">Belongs to the class-II aminoacyl-tRNA synthetase family.</text>
</comment>
<dbReference type="InterPro" id="IPR045864">
    <property type="entry name" value="aa-tRNA-synth_II/BPL/LPL"/>
</dbReference>
<dbReference type="AlphaFoldDB" id="A0A835H0D2"/>
<name>A0A835H0D2_9MAGN</name>
<evidence type="ECO:0000256" key="6">
    <source>
        <dbReference type="ARBA" id="ARBA00022917"/>
    </source>
</evidence>
<dbReference type="OrthoDB" id="775451at2759"/>
<dbReference type="SUPFAM" id="SSF55681">
    <property type="entry name" value="Class II aaRS and biotin synthetases"/>
    <property type="match status" value="1"/>
</dbReference>
<keyword evidence="7" id="KW-0030">Aminoacyl-tRNA synthetase</keyword>
<evidence type="ECO:0000256" key="4">
    <source>
        <dbReference type="ARBA" id="ARBA00022741"/>
    </source>
</evidence>
<keyword evidence="3" id="KW-0436">Ligase</keyword>
<reference evidence="9 10" key="1">
    <citation type="submission" date="2020-10" db="EMBL/GenBank/DDBJ databases">
        <title>The Coptis chinensis genome and diversification of protoberbering-type alkaloids.</title>
        <authorList>
            <person name="Wang B."/>
            <person name="Shu S."/>
            <person name="Song C."/>
            <person name="Liu Y."/>
        </authorList>
    </citation>
    <scope>NUCLEOTIDE SEQUENCE [LARGE SCALE GENOMIC DNA]</scope>
    <source>
        <strain evidence="9">HL-2020</strain>
        <tissue evidence="9">Leaf</tissue>
    </source>
</reference>
<keyword evidence="5" id="KW-0067">ATP-binding</keyword>
<dbReference type="GO" id="GO:0009570">
    <property type="term" value="C:chloroplast stroma"/>
    <property type="evidence" value="ECO:0007669"/>
    <property type="project" value="TreeGrafter"/>
</dbReference>
<dbReference type="InterPro" id="IPR002310">
    <property type="entry name" value="Gly-tRNA_ligase_asu"/>
</dbReference>
<dbReference type="EMBL" id="JADFTS010000009">
    <property type="protein sequence ID" value="KAF9589472.1"/>
    <property type="molecule type" value="Genomic_DNA"/>
</dbReference>
<dbReference type="GO" id="GO:0004820">
    <property type="term" value="F:glycine-tRNA ligase activity"/>
    <property type="evidence" value="ECO:0007669"/>
    <property type="project" value="UniProtKB-EC"/>
</dbReference>
<evidence type="ECO:0000256" key="5">
    <source>
        <dbReference type="ARBA" id="ARBA00022840"/>
    </source>
</evidence>
<dbReference type="EC" id="6.1.1.14" evidence="2"/>
<dbReference type="PRINTS" id="PR01044">
    <property type="entry name" value="TRNASYNTHGA"/>
</dbReference>
<keyword evidence="10" id="KW-1185">Reference proteome</keyword>
<keyword evidence="6" id="KW-0648">Protein biosynthesis</keyword>
<dbReference type="GO" id="GO:0005524">
    <property type="term" value="F:ATP binding"/>
    <property type="evidence" value="ECO:0007669"/>
    <property type="project" value="UniProtKB-KW"/>
</dbReference>